<gene>
    <name evidence="9" type="ORF">PTSG_06740</name>
</gene>
<dbReference type="InterPro" id="IPR025969">
    <property type="entry name" value="ABA_GPCR_dom"/>
</dbReference>
<keyword evidence="4 6" id="KW-0472">Membrane</keyword>
<dbReference type="InterPro" id="IPR022535">
    <property type="entry name" value="Golgi_pH-regulator_cons_dom"/>
</dbReference>
<dbReference type="EMBL" id="GL832971">
    <property type="protein sequence ID" value="EGD75084.1"/>
    <property type="molecule type" value="Genomic_DNA"/>
</dbReference>
<feature type="transmembrane region" description="Helical" evidence="6">
    <location>
        <begin position="139"/>
        <end position="161"/>
    </location>
</feature>
<reference evidence="9" key="1">
    <citation type="submission" date="2009-08" db="EMBL/GenBank/DDBJ databases">
        <title>Annotation of Salpingoeca rosetta.</title>
        <authorList>
            <consortium name="The Broad Institute Genome Sequencing Platform"/>
            <person name="Russ C."/>
            <person name="Cuomo C."/>
            <person name="Burger G."/>
            <person name="Gray M.W."/>
            <person name="Holland P.W.H."/>
            <person name="King N."/>
            <person name="Lang F.B.F."/>
            <person name="Roger A.J."/>
            <person name="Ruiz-Trillo I."/>
            <person name="Young S.K."/>
            <person name="Zeng Q."/>
            <person name="Gargeya S."/>
            <person name="Alvarado L."/>
            <person name="Berlin A."/>
            <person name="Chapman S.B."/>
            <person name="Chen Z."/>
            <person name="Freedman E."/>
            <person name="Gellesch M."/>
            <person name="Goldberg J."/>
            <person name="Griggs A."/>
            <person name="Gujja S."/>
            <person name="Heilman E."/>
            <person name="Heiman D."/>
            <person name="Howarth C."/>
            <person name="Mehta T."/>
            <person name="Neiman D."/>
            <person name="Pearson M."/>
            <person name="Roberts A."/>
            <person name="Saif S."/>
            <person name="Shea T."/>
            <person name="Shenoy N."/>
            <person name="Sisk P."/>
            <person name="Stolte C."/>
            <person name="Sykes S."/>
            <person name="White J."/>
            <person name="Yandava C."/>
            <person name="Haas B."/>
            <person name="Nusbaum C."/>
            <person name="Birren B."/>
        </authorList>
    </citation>
    <scope>NUCLEOTIDE SEQUENCE [LARGE SCALE GENOMIC DNA]</scope>
    <source>
        <strain evidence="9">ATCC 50818</strain>
    </source>
</reference>
<feature type="transmembrane region" description="Helical" evidence="6">
    <location>
        <begin position="107"/>
        <end position="124"/>
    </location>
</feature>
<feature type="coiled-coil region" evidence="5">
    <location>
        <begin position="179"/>
        <end position="206"/>
    </location>
</feature>
<dbReference type="InterPro" id="IPR015672">
    <property type="entry name" value="GPHR/GTG"/>
</dbReference>
<keyword evidence="3 6" id="KW-1133">Transmembrane helix</keyword>
<dbReference type="InParanoid" id="F2UEN4"/>
<sequence length="453" mass="50471">MLDGAVMGVSIGTLALGGFVFADKMFKQGTATQSLEMKVCFATTFTLSALLLELIIFEILDVLEDGFRHRAWRWTLILALFNLIVAIPVQTCHSLAASLAGSSLRRLVLTAALYSAFLVGFLFLERDRSLWRLLSVSGAISRIGVIGVATIAVLSGSGAVFTPFKFVSYFRQDVPQYQVDELRQQLEQSRALLDQKRQQRDRHQRHRGYTRAQTARVRSLFCVMSPLHTITNTITITITTTTATITTTMACVGGFVRQMAANLQELEQARSNFREAGTIKGRVKHVIGICLSLYCVFKVTTATISVILGLTKKTDPVTRLMKIGVSLLGFDIDVERWSQQFSFILVGMIVLASTRNMLLKMVKAFSVVAGAGRIKDAVLFVLVHIMGMYFVSMVILMRMNVPIKYRGIITEVLDGVEFNFYHNWFDKIFLLSAVSCAGVIYFAHSTSASRFKF</sequence>
<evidence type="ECO:0000259" key="7">
    <source>
        <dbReference type="Pfam" id="PF12430"/>
    </source>
</evidence>
<feature type="transmembrane region" description="Helical" evidence="6">
    <location>
        <begin position="337"/>
        <end position="358"/>
    </location>
</feature>
<dbReference type="GO" id="GO:0016020">
    <property type="term" value="C:membrane"/>
    <property type="evidence" value="ECO:0007669"/>
    <property type="project" value="UniProtKB-SubCell"/>
</dbReference>
<dbReference type="RefSeq" id="XP_004992137.1">
    <property type="nucleotide sequence ID" value="XM_004992080.1"/>
</dbReference>
<dbReference type="PANTHER" id="PTHR15948:SF0">
    <property type="entry name" value="GOLGI PH REGULATOR A-RELATED"/>
    <property type="match status" value="1"/>
</dbReference>
<evidence type="ECO:0000256" key="2">
    <source>
        <dbReference type="ARBA" id="ARBA00022692"/>
    </source>
</evidence>
<dbReference type="FunCoup" id="F2UEN4">
    <property type="interactions" value="630"/>
</dbReference>
<evidence type="ECO:0000256" key="5">
    <source>
        <dbReference type="SAM" id="Coils"/>
    </source>
</evidence>
<evidence type="ECO:0000256" key="1">
    <source>
        <dbReference type="ARBA" id="ARBA00004141"/>
    </source>
</evidence>
<dbReference type="OMA" id="FSVYCVY"/>
<dbReference type="Proteomes" id="UP000007799">
    <property type="component" value="Unassembled WGS sequence"/>
</dbReference>
<feature type="transmembrane region" description="Helical" evidence="6">
    <location>
        <begin position="6"/>
        <end position="26"/>
    </location>
</feature>
<name>F2UEN4_SALR5</name>
<dbReference type="OrthoDB" id="264392at2759"/>
<protein>
    <recommendedName>
        <fullName evidence="11">Abscisic acid G-protein coupled receptor-like domain-containing protein</fullName>
    </recommendedName>
</protein>
<comment type="subcellular location">
    <subcellularLocation>
        <location evidence="1">Membrane</location>
        <topology evidence="1">Multi-pass membrane protein</topology>
    </subcellularLocation>
</comment>
<feature type="transmembrane region" description="Helical" evidence="6">
    <location>
        <begin position="286"/>
        <end position="310"/>
    </location>
</feature>
<evidence type="ECO:0000256" key="4">
    <source>
        <dbReference type="ARBA" id="ARBA00023136"/>
    </source>
</evidence>
<feature type="transmembrane region" description="Helical" evidence="6">
    <location>
        <begin position="72"/>
        <end position="95"/>
    </location>
</feature>
<evidence type="ECO:0000256" key="6">
    <source>
        <dbReference type="SAM" id="Phobius"/>
    </source>
</evidence>
<feature type="domain" description="Abscisic acid G-protein coupled receptor-like" evidence="7">
    <location>
        <begin position="276"/>
        <end position="444"/>
    </location>
</feature>
<feature type="transmembrane region" description="Helical" evidence="6">
    <location>
        <begin position="424"/>
        <end position="443"/>
    </location>
</feature>
<dbReference type="Pfam" id="PF12430">
    <property type="entry name" value="ABA_GPCR"/>
    <property type="match status" value="1"/>
</dbReference>
<dbReference type="eggNOG" id="KOG2417">
    <property type="taxonomic scope" value="Eukaryota"/>
</dbReference>
<feature type="transmembrane region" description="Helical" evidence="6">
    <location>
        <begin position="378"/>
        <end position="397"/>
    </location>
</feature>
<evidence type="ECO:0000259" key="8">
    <source>
        <dbReference type="Pfam" id="PF12537"/>
    </source>
</evidence>
<dbReference type="AlphaFoldDB" id="F2UEN4"/>
<feature type="transmembrane region" description="Helical" evidence="6">
    <location>
        <begin position="38"/>
        <end position="60"/>
    </location>
</feature>
<organism evidence="10">
    <name type="scientific">Salpingoeca rosetta (strain ATCC 50818 / BSB-021)</name>
    <dbReference type="NCBI Taxonomy" id="946362"/>
    <lineage>
        <taxon>Eukaryota</taxon>
        <taxon>Choanoflagellata</taxon>
        <taxon>Craspedida</taxon>
        <taxon>Salpingoecidae</taxon>
        <taxon>Salpingoeca</taxon>
    </lineage>
</organism>
<evidence type="ECO:0000256" key="3">
    <source>
        <dbReference type="ARBA" id="ARBA00022989"/>
    </source>
</evidence>
<dbReference type="PANTHER" id="PTHR15948">
    <property type="entry name" value="G-PROTEIN COUPLED RECEPTOR 89-RELATED"/>
    <property type="match status" value="1"/>
</dbReference>
<evidence type="ECO:0008006" key="11">
    <source>
        <dbReference type="Google" id="ProtNLM"/>
    </source>
</evidence>
<dbReference type="KEGG" id="sre:PTSG_06740"/>
<evidence type="ECO:0000313" key="10">
    <source>
        <dbReference type="Proteomes" id="UP000007799"/>
    </source>
</evidence>
<dbReference type="Pfam" id="PF12537">
    <property type="entry name" value="GPHR_N"/>
    <property type="match status" value="1"/>
</dbReference>
<dbReference type="GeneID" id="16072696"/>
<proteinExistence type="predicted"/>
<dbReference type="STRING" id="946362.F2UEN4"/>
<keyword evidence="10" id="KW-1185">Reference proteome</keyword>
<accession>F2UEN4</accession>
<keyword evidence="2 6" id="KW-0812">Transmembrane</keyword>
<evidence type="ECO:0000313" key="9">
    <source>
        <dbReference type="EMBL" id="EGD75084.1"/>
    </source>
</evidence>
<feature type="domain" description="Golgi pH regulator conserved" evidence="8">
    <location>
        <begin position="137"/>
        <end position="199"/>
    </location>
</feature>
<keyword evidence="5" id="KW-0175">Coiled coil</keyword>